<protein>
    <recommendedName>
        <fullName evidence="1">DUF3730 domain-containing protein</fullName>
    </recommendedName>
</protein>
<sequence>MEGPYATFLEKTRLPQPSFQRFAVVSLFRRLEAASSSLGLASNAGRDAVSHCLRSPFAPVVDQTVRELCRLVAAGGGLPTSDAFIELQSALEGCDSCFAPVFIKGIGFLCRFAFRTDPSWGRRFDQVELHPFVKVLSSQEEFEEVLIQQVLLFIAHSMPLGIDDVVRFLRPFILFSVTWKPSSARSYFFARDLIAAIASLSSSFPLKFLSIMKLLMECLKYLPSTNAEEFKFIVSSSEYLVDGYVVLLQHSVGTEKELASDAQRCSLEVLSMLLSVCASLKWKLQGQVEPVLGLCNHLLGVQKALGLPYTFEMVNIVVSASVVLTHVDLEHEQISILKLLNLLMEWKNKELSNKSASCYFREELFLVFPVINLLSSPSQSVKAATSRLLLLAESFILGFTSASKETKVFCTGFPAMSKLEYIPLRLLHYLLFQDHNIVCCSYFSVLTCNMVPNVKESCYGRLHWTSQFTEYVLNIERGKATSLPEFSKEHFDGINLLLGSIVSSLILCPLATSAVDSLVALGLHDPKLCMTLFQAALFYNKVLCNFGNNSSEILFSLLDMLPPLASHSAMGHLIVQTILCMLQNHANQSLHAIAIRMLCKTWMHSDGIFETLQDALDPKIFSHFSCVREICLSIAASVRDVCKHNPDRGVDLILSVSSCIESPENTVKALGLESLAYLCEADVVDFYTAWEVIEKDVNSYAEDPIVATRLGILLRWGAMDFAAYPDSAKSILLKLWKIGTFKRHSCESLWVKARTTAFRSLVHYEILFIQETIPDFKEKCLQCLLNEDNAEVLEAIKEFEVKTINFEHINRRRVLKERKPLGLKVQKLLDVFPQVLFSAEARNRNVSARELPGAALLLHIFSPKESRGTSSDSSIIHEAFEKALLEIAESITPSRNLFIALLVLQSWKAFNEHWMNALVSSADASDDMQNNFLKNASYILKIFCKVALHSAPQVSTNIALAIGALCLVVPSSSYSIISSGSDFLLNWLLETEHEHHQWSAAISLGLICNCFHVTDRKKKYLVIDGLLKIASNSESHLVIGACGIGLGFACQGLISSSDVNDPNRLTEIALLHNVIRTISTVLSELCPSASGPLKDLTECFLPDDYDACREDSSILFQRHLDTLEEDAWGVAGLVLGLGYSVKAIHRFGASDAVLKIKNTLLSWVPPNDLSIKGPCFVEITKLSLATGACLAIPIVVELCQKNELFVGEIDSILSRYYLLISNILSLKNSGALYQNLLMASCIGAGSFVSCILNLGVDYVRYEDIKDLLDILRNCYSKSSPPLVLLGGMLGVVNAFGAAAGDLIYNHLHPSILQISHRQQESSLVRGPILLNPICENLSATFVQELFFIAKESKDQQIKKFAAWAVSFLRHRWWSNQGQKMDGFEGISRIFSLPSQSLAEDSLIWKMCLWLTNINYYQVHPNTIVAIIGCLSKAPRLPALDWASVVRGCMYNAAQQTKKSQKQQQAANLLREECIYFSLTRAKDFRSLLLFLDELADLSRFRTLEINLQCLLLSHVFELQKIFSGLRMVRLFEDLIHCFSSSGSAYFVCDPDQNVSLRVSLWKGLYQCLNEGHAQLSCVSKIENCLECLFCLLPVFVYDAKSESSLSISSEWSEAIRCLDKARRDWLMDILQVSSSNISTEMSKRAFAQVRLVKIGGLPFSEMEKLKSYMFNTRLEVGARAEDVVDGSQSLMTKLGNLPDGMWWSVLVEVVAALSMAEINTRRQWLLDALEISCITEYPSTAMRFIGLLSGGFCKYMPMLIVDPEIVLSDLPVTLPSLLASSGWSSIAESAVSMLCSSTERICMYGAAIRNQNNPNPINEIEAHGAAIRNQNDPNPINESEAHASSFLARVMHETCLSLKDFLPVKKRLGLANLLVP</sequence>
<dbReference type="Pfam" id="PF12530">
    <property type="entry name" value="DUF3730"/>
    <property type="match status" value="2"/>
</dbReference>
<dbReference type="OrthoDB" id="6125419at2759"/>
<dbReference type="InterPro" id="IPR022542">
    <property type="entry name" value="FOCAD/RST1_DUF3730"/>
</dbReference>
<keyword evidence="3" id="KW-1185">Reference proteome</keyword>
<gene>
    <name evidence="2" type="ORF">AXF42_Ash004414</name>
</gene>
<dbReference type="EMBL" id="KZ452037">
    <property type="protein sequence ID" value="PKA49872.1"/>
    <property type="molecule type" value="Genomic_DNA"/>
</dbReference>
<evidence type="ECO:0000259" key="1">
    <source>
        <dbReference type="Pfam" id="PF12530"/>
    </source>
</evidence>
<evidence type="ECO:0000313" key="2">
    <source>
        <dbReference type="EMBL" id="PKA49872.1"/>
    </source>
</evidence>
<reference evidence="2 3" key="1">
    <citation type="journal article" date="2017" name="Nature">
        <title>The Apostasia genome and the evolution of orchids.</title>
        <authorList>
            <person name="Zhang G.Q."/>
            <person name="Liu K.W."/>
            <person name="Li Z."/>
            <person name="Lohaus R."/>
            <person name="Hsiao Y.Y."/>
            <person name="Niu S.C."/>
            <person name="Wang J.Y."/>
            <person name="Lin Y.C."/>
            <person name="Xu Q."/>
            <person name="Chen L.J."/>
            <person name="Yoshida K."/>
            <person name="Fujiwara S."/>
            <person name="Wang Z.W."/>
            <person name="Zhang Y.Q."/>
            <person name="Mitsuda N."/>
            <person name="Wang M."/>
            <person name="Liu G.H."/>
            <person name="Pecoraro L."/>
            <person name="Huang H.X."/>
            <person name="Xiao X.J."/>
            <person name="Lin M."/>
            <person name="Wu X.Y."/>
            <person name="Wu W.L."/>
            <person name="Chen Y.Y."/>
            <person name="Chang S.B."/>
            <person name="Sakamoto S."/>
            <person name="Ohme-Takagi M."/>
            <person name="Yagi M."/>
            <person name="Zeng S.J."/>
            <person name="Shen C.Y."/>
            <person name="Yeh C.M."/>
            <person name="Luo Y.B."/>
            <person name="Tsai W.C."/>
            <person name="Van de Peer Y."/>
            <person name="Liu Z.J."/>
        </authorList>
    </citation>
    <scope>NUCLEOTIDE SEQUENCE [LARGE SCALE GENOMIC DNA]</scope>
    <source>
        <strain evidence="3">cv. Shenzhen</strain>
        <tissue evidence="2">Stem</tissue>
    </source>
</reference>
<dbReference type="PANTHER" id="PTHR16212:SF4">
    <property type="entry name" value="FOCADHESIN"/>
    <property type="match status" value="1"/>
</dbReference>
<dbReference type="GO" id="GO:0060147">
    <property type="term" value="P:regulation of post-transcriptional gene silencing"/>
    <property type="evidence" value="ECO:0007669"/>
    <property type="project" value="InterPro"/>
</dbReference>
<organism evidence="2 3">
    <name type="scientific">Apostasia shenzhenica</name>
    <dbReference type="NCBI Taxonomy" id="1088818"/>
    <lineage>
        <taxon>Eukaryota</taxon>
        <taxon>Viridiplantae</taxon>
        <taxon>Streptophyta</taxon>
        <taxon>Embryophyta</taxon>
        <taxon>Tracheophyta</taxon>
        <taxon>Spermatophyta</taxon>
        <taxon>Magnoliopsida</taxon>
        <taxon>Liliopsida</taxon>
        <taxon>Asparagales</taxon>
        <taxon>Orchidaceae</taxon>
        <taxon>Apostasioideae</taxon>
        <taxon>Apostasia</taxon>
    </lineage>
</organism>
<feature type="domain" description="DUF3730" evidence="1">
    <location>
        <begin position="85"/>
        <end position="361"/>
    </location>
</feature>
<dbReference type="Proteomes" id="UP000236161">
    <property type="component" value="Unassembled WGS sequence"/>
</dbReference>
<accession>A0A2I0A2U1</accession>
<evidence type="ECO:0000313" key="3">
    <source>
        <dbReference type="Proteomes" id="UP000236161"/>
    </source>
</evidence>
<feature type="domain" description="DUF3730" evidence="1">
    <location>
        <begin position="540"/>
        <end position="761"/>
    </location>
</feature>
<dbReference type="InterPro" id="IPR016024">
    <property type="entry name" value="ARM-type_fold"/>
</dbReference>
<proteinExistence type="predicted"/>
<name>A0A2I0A2U1_9ASPA</name>
<dbReference type="PANTHER" id="PTHR16212">
    <property type="entry name" value="FOCADHESIN FAMILY MEMBER"/>
    <property type="match status" value="1"/>
</dbReference>
<dbReference type="InterPro" id="IPR045163">
    <property type="entry name" value="Focadhesin/RST1"/>
</dbReference>
<dbReference type="SUPFAM" id="SSF48371">
    <property type="entry name" value="ARM repeat"/>
    <property type="match status" value="2"/>
</dbReference>